<feature type="transmembrane region" description="Helical" evidence="2">
    <location>
        <begin position="916"/>
        <end position="941"/>
    </location>
</feature>
<evidence type="ECO:0000256" key="1">
    <source>
        <dbReference type="SAM" id="MobiDB-lite"/>
    </source>
</evidence>
<dbReference type="PANTHER" id="PTHR13219:SF6">
    <property type="entry name" value="TRANSMEMBRANE PROTEIN 94"/>
    <property type="match status" value="1"/>
</dbReference>
<accession>A0A9Q1C3U8</accession>
<feature type="region of interest" description="Disordered" evidence="1">
    <location>
        <begin position="574"/>
        <end position="594"/>
    </location>
</feature>
<keyword evidence="4" id="KW-1185">Reference proteome</keyword>
<dbReference type="InterPro" id="IPR023298">
    <property type="entry name" value="ATPase_P-typ_TM_dom_sf"/>
</dbReference>
<name>A0A9Q1C3U8_HOLLE</name>
<dbReference type="OrthoDB" id="5568754at2759"/>
<feature type="region of interest" description="Disordered" evidence="1">
    <location>
        <begin position="608"/>
        <end position="696"/>
    </location>
</feature>
<proteinExistence type="predicted"/>
<feature type="compositionally biased region" description="Basic and acidic residues" evidence="1">
    <location>
        <begin position="625"/>
        <end position="646"/>
    </location>
</feature>
<evidence type="ECO:0000313" key="4">
    <source>
        <dbReference type="Proteomes" id="UP001152320"/>
    </source>
</evidence>
<feature type="transmembrane region" description="Helical" evidence="2">
    <location>
        <begin position="874"/>
        <end position="895"/>
    </location>
</feature>
<organism evidence="3 4">
    <name type="scientific">Holothuria leucospilota</name>
    <name type="common">Black long sea cucumber</name>
    <name type="synonym">Mertensiothuria leucospilota</name>
    <dbReference type="NCBI Taxonomy" id="206669"/>
    <lineage>
        <taxon>Eukaryota</taxon>
        <taxon>Metazoa</taxon>
        <taxon>Echinodermata</taxon>
        <taxon>Eleutherozoa</taxon>
        <taxon>Echinozoa</taxon>
        <taxon>Holothuroidea</taxon>
        <taxon>Aspidochirotacea</taxon>
        <taxon>Aspidochirotida</taxon>
        <taxon>Holothuriidae</taxon>
        <taxon>Holothuria</taxon>
    </lineage>
</organism>
<feature type="transmembrane region" description="Helical" evidence="2">
    <location>
        <begin position="986"/>
        <end position="1007"/>
    </location>
</feature>
<dbReference type="InterPro" id="IPR039720">
    <property type="entry name" value="TMEM94"/>
</dbReference>
<dbReference type="Gene3D" id="1.20.1110.10">
    <property type="entry name" value="Calcium-transporting ATPase, transmembrane domain"/>
    <property type="match status" value="1"/>
</dbReference>
<dbReference type="PANTHER" id="PTHR13219">
    <property type="entry name" value="TRANSMEMBRANE PROTEIN 94"/>
    <property type="match status" value="1"/>
</dbReference>
<dbReference type="AlphaFoldDB" id="A0A9Q1C3U8"/>
<feature type="transmembrane region" description="Helical" evidence="2">
    <location>
        <begin position="7"/>
        <end position="25"/>
    </location>
</feature>
<keyword evidence="2 3" id="KW-0812">Transmembrane</keyword>
<evidence type="ECO:0000256" key="2">
    <source>
        <dbReference type="SAM" id="Phobius"/>
    </source>
</evidence>
<feature type="transmembrane region" description="Helical" evidence="2">
    <location>
        <begin position="800"/>
        <end position="819"/>
    </location>
</feature>
<feature type="transmembrane region" description="Helical" evidence="2">
    <location>
        <begin position="840"/>
        <end position="862"/>
    </location>
</feature>
<comment type="caution">
    <text evidence="3">The sequence shown here is derived from an EMBL/GenBank/DDBJ whole genome shotgun (WGS) entry which is preliminary data.</text>
</comment>
<keyword evidence="2" id="KW-1133">Transmembrane helix</keyword>
<evidence type="ECO:0000313" key="3">
    <source>
        <dbReference type="EMBL" id="KAJ8037674.1"/>
    </source>
</evidence>
<feature type="compositionally biased region" description="Polar residues" evidence="1">
    <location>
        <begin position="608"/>
        <end position="620"/>
    </location>
</feature>
<feature type="compositionally biased region" description="Polar residues" evidence="1">
    <location>
        <begin position="667"/>
        <end position="679"/>
    </location>
</feature>
<reference evidence="3" key="1">
    <citation type="submission" date="2021-10" db="EMBL/GenBank/DDBJ databases">
        <title>Tropical sea cucumber genome reveals ecological adaptation and Cuvierian tubules defense mechanism.</title>
        <authorList>
            <person name="Chen T."/>
        </authorList>
    </citation>
    <scope>NUCLEOTIDE SEQUENCE</scope>
    <source>
        <strain evidence="3">Nanhai2018</strain>
        <tissue evidence="3">Muscle</tissue>
    </source>
</reference>
<sequence>MLIILQVNVILSLCPLAFPLMWIVLNHYGVGRLVALFHTSRLKRMEQNGEKLEFLEDQDTSDRSNVVSWTEIFRHSWSSFTGNSSHLPRTASLLHGLGTVTSFSCVDKQGILSYPDPTIEKVFFMSNAQESADQLGSKNSVLTEDSQLGRSEGASDWPLSSDQEDLFPQSQAEVLTLSMNADSPTGLQFDEPDWEKHLNSLKPMGLNILLNACHPETEGNYLQFLDHCLAVTSSALKQAPFCPQRRCLCQGSYLMGFSDQAASQYMIEQQIAMYKVMATERRVSSGGSLRSQSFIQRRNPLPHVLSVVVQDNFSGYYQVMTQGTAQLVLALCKDFWDGQDLLPLSDSDRKKIFDFYQRAMLSSYCSVLAYQPVMDYLPEYEDNLYIELPPGFGKHAHVIKEAESPELVRSSWDVRANMSPQKNSSDHPKARKCRSLDSAIDSIGRLPVGEECLRAMSGQIFIGMVTTNFQPKTDILTLIDQLDQACIRFVHFSEDQVLRSKVFAEKMGLEAGWNCHISLQSPSNDVRSLSHSNSGQVSHHASQCSSVGIDQIEMDIDAQRVRFKEDSCGNVQADTVAGSEEKERSQDVNRTKSIVNQADMQVKLEVVENTSSDVTESSELLSEMKAAEENKQTETSGKMEGRHGDEENPPEWRPLIEGSKEGDDSNRMSLRQRQISETQTCSDGTDVDTTDSVPGGWDVSNRARLPRGVENIRPHIETIDNVPLQVPLFTDVTPETTKEMIQIMQENSEVVCCLGSSVNITNINIFAQADFSIGLEPLYPHICLHKDGSREEIRSINRHYLPPMELAAILTSLPCSVYFHRNDRISISAIVEEARVLCQGITNCFTFFVFAILTISAVNFVSSLFLPPPLSGRHILWLSVFVAPWLSLSLVGTPGSSEIMRWSTGKNTDKTDCKNVLLLFACFLAKFGGIIVVSLVCHALTLNSLCLQMHQNTTDCHPIYGNRNYTNTWNGLMDEAASHLALSQNLIMFFITLYLVVISSSFVHPLMSLWKQTPVSNGLWCAISAVIMVLALLLLLVVTPLFLEPRDPPVQLGDIPLPVWIVGCIWPIPNLAICEAVKVLEIREYDRWQRRSKLLFDTKLGMNSPF</sequence>
<feature type="transmembrane region" description="Helical" evidence="2">
    <location>
        <begin position="1019"/>
        <end position="1043"/>
    </location>
</feature>
<keyword evidence="2" id="KW-0472">Membrane</keyword>
<gene>
    <name evidence="3" type="ORF">HOLleu_18559</name>
</gene>
<dbReference type="Proteomes" id="UP001152320">
    <property type="component" value="Chromosome 8"/>
</dbReference>
<dbReference type="SUPFAM" id="SSF81665">
    <property type="entry name" value="Calcium ATPase, transmembrane domain M"/>
    <property type="match status" value="1"/>
</dbReference>
<protein>
    <submittedName>
        <fullName evidence="3">Transmembrane protein 94</fullName>
    </submittedName>
</protein>
<dbReference type="EMBL" id="JAIZAY010000008">
    <property type="protein sequence ID" value="KAJ8037674.1"/>
    <property type="molecule type" value="Genomic_DNA"/>
</dbReference>
<feature type="compositionally biased region" description="Basic and acidic residues" evidence="1">
    <location>
        <begin position="579"/>
        <end position="590"/>
    </location>
</feature>
<feature type="transmembrane region" description="Helical" evidence="2">
    <location>
        <begin position="1055"/>
        <end position="1080"/>
    </location>
</feature>